<feature type="transmembrane region" description="Helical" evidence="1">
    <location>
        <begin position="67"/>
        <end position="88"/>
    </location>
</feature>
<dbReference type="AlphaFoldDB" id="A0A8D8VPD1"/>
<organism evidence="2">
    <name type="scientific">Cacopsylla melanoneura</name>
    <dbReference type="NCBI Taxonomy" id="428564"/>
    <lineage>
        <taxon>Eukaryota</taxon>
        <taxon>Metazoa</taxon>
        <taxon>Ecdysozoa</taxon>
        <taxon>Arthropoda</taxon>
        <taxon>Hexapoda</taxon>
        <taxon>Insecta</taxon>
        <taxon>Pterygota</taxon>
        <taxon>Neoptera</taxon>
        <taxon>Paraneoptera</taxon>
        <taxon>Hemiptera</taxon>
        <taxon>Sternorrhyncha</taxon>
        <taxon>Psylloidea</taxon>
        <taxon>Psyllidae</taxon>
        <taxon>Psyllinae</taxon>
        <taxon>Cacopsylla</taxon>
    </lineage>
</organism>
<proteinExistence type="predicted"/>
<accession>A0A8D8VPD1</accession>
<evidence type="ECO:0000256" key="1">
    <source>
        <dbReference type="SAM" id="Phobius"/>
    </source>
</evidence>
<name>A0A8D8VPD1_9HEMI</name>
<sequence length="104" mass="12205">MTTWSLWLVSRSIWFDEHPTEIFCLWESWGLDLGNIRNLTRKWTISFVFFLAPLPWVTTMVCPSPISPLLINCWTLAITCMLTSLLSSRRRLLTSTRRTQRGQT</sequence>
<protein>
    <submittedName>
        <fullName evidence="2">Uncharacterized protein</fullName>
    </submittedName>
</protein>
<keyword evidence="1" id="KW-1133">Transmembrane helix</keyword>
<keyword evidence="1" id="KW-0472">Membrane</keyword>
<reference evidence="2" key="1">
    <citation type="submission" date="2021-05" db="EMBL/GenBank/DDBJ databases">
        <authorList>
            <person name="Alioto T."/>
            <person name="Alioto T."/>
            <person name="Gomez Garrido J."/>
        </authorList>
    </citation>
    <scope>NUCLEOTIDE SEQUENCE</scope>
</reference>
<keyword evidence="1" id="KW-0812">Transmembrane</keyword>
<dbReference type="EMBL" id="HBUF01074833">
    <property type="protein sequence ID" value="CAG6630797.1"/>
    <property type="molecule type" value="Transcribed_RNA"/>
</dbReference>
<feature type="transmembrane region" description="Helical" evidence="1">
    <location>
        <begin position="43"/>
        <end position="61"/>
    </location>
</feature>
<evidence type="ECO:0000313" key="2">
    <source>
        <dbReference type="EMBL" id="CAG6630797.1"/>
    </source>
</evidence>